<reference evidence="2" key="1">
    <citation type="journal article" date="2020" name="Stud. Mycol.">
        <title>101 Dothideomycetes genomes: a test case for predicting lifestyles and emergence of pathogens.</title>
        <authorList>
            <person name="Haridas S."/>
            <person name="Albert R."/>
            <person name="Binder M."/>
            <person name="Bloem J."/>
            <person name="Labutti K."/>
            <person name="Salamov A."/>
            <person name="Andreopoulos B."/>
            <person name="Baker S."/>
            <person name="Barry K."/>
            <person name="Bills G."/>
            <person name="Bluhm B."/>
            <person name="Cannon C."/>
            <person name="Castanera R."/>
            <person name="Culley D."/>
            <person name="Daum C."/>
            <person name="Ezra D."/>
            <person name="Gonzalez J."/>
            <person name="Henrissat B."/>
            <person name="Kuo A."/>
            <person name="Liang C."/>
            <person name="Lipzen A."/>
            <person name="Lutzoni F."/>
            <person name="Magnuson J."/>
            <person name="Mondo S."/>
            <person name="Nolan M."/>
            <person name="Ohm R."/>
            <person name="Pangilinan J."/>
            <person name="Park H.-J."/>
            <person name="Ramirez L."/>
            <person name="Alfaro M."/>
            <person name="Sun H."/>
            <person name="Tritt A."/>
            <person name="Yoshinaga Y."/>
            <person name="Zwiers L.-H."/>
            <person name="Turgeon B."/>
            <person name="Goodwin S."/>
            <person name="Spatafora J."/>
            <person name="Crous P."/>
            <person name="Grigoriev I."/>
        </authorList>
    </citation>
    <scope>NUCLEOTIDE SEQUENCE</scope>
    <source>
        <strain evidence="2">CBS 109.77</strain>
    </source>
</reference>
<sequence>MAYILPLIRENSETCYKCNAELAPTQDPNHQKTNYQVYSFGPHADTLGDCTSPRLCEALFAECIAILTSRDMVAVHVGDDTIRATLVHDQTTFRCSIRIVDVSTSTLNWTLPIDNATFLGQCTQIFNLNPPADRSRAQPVAVRSPGTRADPRPTVLRPDSILAVPLITNSALWNCLQKSPPHKGVAGAG</sequence>
<proteinExistence type="predicted"/>
<gene>
    <name evidence="2" type="ORF">K505DRAFT_341741</name>
</gene>
<keyword evidence="3" id="KW-1185">Reference proteome</keyword>
<evidence type="ECO:0000313" key="2">
    <source>
        <dbReference type="EMBL" id="KAF2788859.1"/>
    </source>
</evidence>
<evidence type="ECO:0000313" key="3">
    <source>
        <dbReference type="Proteomes" id="UP000799757"/>
    </source>
</evidence>
<accession>A0A6A6WXN5</accession>
<dbReference type="AlphaFoldDB" id="A0A6A6WXN5"/>
<evidence type="ECO:0000256" key="1">
    <source>
        <dbReference type="SAM" id="MobiDB-lite"/>
    </source>
</evidence>
<feature type="region of interest" description="Disordered" evidence="1">
    <location>
        <begin position="131"/>
        <end position="154"/>
    </location>
</feature>
<dbReference type="EMBL" id="MU002181">
    <property type="protein sequence ID" value="KAF2788859.1"/>
    <property type="molecule type" value="Genomic_DNA"/>
</dbReference>
<organism evidence="2 3">
    <name type="scientific">Melanomma pulvis-pyrius CBS 109.77</name>
    <dbReference type="NCBI Taxonomy" id="1314802"/>
    <lineage>
        <taxon>Eukaryota</taxon>
        <taxon>Fungi</taxon>
        <taxon>Dikarya</taxon>
        <taxon>Ascomycota</taxon>
        <taxon>Pezizomycotina</taxon>
        <taxon>Dothideomycetes</taxon>
        <taxon>Pleosporomycetidae</taxon>
        <taxon>Pleosporales</taxon>
        <taxon>Melanommataceae</taxon>
        <taxon>Melanomma</taxon>
    </lineage>
</organism>
<name>A0A6A6WXN5_9PLEO</name>
<protein>
    <submittedName>
        <fullName evidence="2">Uncharacterized protein</fullName>
    </submittedName>
</protein>
<dbReference type="Proteomes" id="UP000799757">
    <property type="component" value="Unassembled WGS sequence"/>
</dbReference>